<protein>
    <recommendedName>
        <fullName evidence="7">UPF0056 membrane protein</fullName>
    </recommendedName>
</protein>
<sequence>MLTLFLTQFITLWAVVDPIGSVPVYLSQTQSLSVAQSRHLAIKSVLFAFWVLLFFLVAGQFILDAMAIPLPVFQAAGGLVLLLFALTMIFGQSKPEQEQKLLEEELCRAKLAERAVYPLAIPSIASPGAMMAIVMLTDKTAFPTWTNPSLG</sequence>
<dbReference type="PANTHER" id="PTHR33508:SF1">
    <property type="entry name" value="UPF0056 MEMBRANE PROTEIN YHCE"/>
    <property type="match status" value="1"/>
</dbReference>
<dbReference type="InterPro" id="IPR002771">
    <property type="entry name" value="Multi_antbiot-R_MarC"/>
</dbReference>
<evidence type="ECO:0000256" key="6">
    <source>
        <dbReference type="ARBA" id="ARBA00023136"/>
    </source>
</evidence>
<dbReference type="PANTHER" id="PTHR33508">
    <property type="entry name" value="UPF0056 MEMBRANE PROTEIN YHCE"/>
    <property type="match status" value="1"/>
</dbReference>
<dbReference type="EMBL" id="BBSC01000011">
    <property type="protein sequence ID" value="GAM77982.1"/>
    <property type="molecule type" value="Genomic_DNA"/>
</dbReference>
<name>A0A0B8QLL3_9VIBR</name>
<organism evidence="8 9">
    <name type="scientific">Vibrio ishigakensis</name>
    <dbReference type="NCBI Taxonomy" id="1481914"/>
    <lineage>
        <taxon>Bacteria</taxon>
        <taxon>Pseudomonadati</taxon>
        <taxon>Pseudomonadota</taxon>
        <taxon>Gammaproteobacteria</taxon>
        <taxon>Vibrionales</taxon>
        <taxon>Vibrionaceae</taxon>
        <taxon>Vibrio</taxon>
    </lineage>
</organism>
<comment type="caution">
    <text evidence="8">The sequence shown here is derived from an EMBL/GenBank/DDBJ whole genome shotgun (WGS) entry which is preliminary data.</text>
</comment>
<dbReference type="Pfam" id="PF01914">
    <property type="entry name" value="MarC"/>
    <property type="match status" value="1"/>
</dbReference>
<comment type="caution">
    <text evidence="7">Lacks conserved residue(s) required for the propagation of feature annotation.</text>
</comment>
<keyword evidence="6 7" id="KW-0472">Membrane</keyword>
<evidence type="ECO:0000256" key="5">
    <source>
        <dbReference type="ARBA" id="ARBA00022989"/>
    </source>
</evidence>
<evidence type="ECO:0000313" key="8">
    <source>
        <dbReference type="EMBL" id="GAM77982.1"/>
    </source>
</evidence>
<comment type="subcellular location">
    <subcellularLocation>
        <location evidence="1 7">Cell membrane</location>
        <topology evidence="1 7">Multi-pass membrane protein</topology>
    </subcellularLocation>
</comment>
<proteinExistence type="inferred from homology"/>
<evidence type="ECO:0000256" key="7">
    <source>
        <dbReference type="RuleBase" id="RU362048"/>
    </source>
</evidence>
<keyword evidence="5 7" id="KW-1133">Transmembrane helix</keyword>
<dbReference type="STRING" id="1481914.JCM19241_710"/>
<dbReference type="AlphaFoldDB" id="A0A0B8QLL3"/>
<keyword evidence="4 7" id="KW-0812">Transmembrane</keyword>
<evidence type="ECO:0000313" key="9">
    <source>
        <dbReference type="Proteomes" id="UP000031666"/>
    </source>
</evidence>
<reference evidence="8 9" key="1">
    <citation type="submission" date="2015-01" db="EMBL/GenBank/DDBJ databases">
        <title>Vibrio sp. C94 JCM 19241 whole genome shotgun sequence.</title>
        <authorList>
            <person name="Sawabe T."/>
            <person name="Meirelles P."/>
            <person name="Feng G."/>
            <person name="Sayaka M."/>
            <person name="Hattori M."/>
            <person name="Ohkuma M."/>
        </authorList>
    </citation>
    <scope>NUCLEOTIDE SEQUENCE [LARGE SCALE GENOMIC DNA]</scope>
    <source>
        <strain evidence="9">JCM 19241</strain>
    </source>
</reference>
<evidence type="ECO:0000256" key="3">
    <source>
        <dbReference type="ARBA" id="ARBA00022475"/>
    </source>
</evidence>
<dbReference type="GO" id="GO:0005886">
    <property type="term" value="C:plasma membrane"/>
    <property type="evidence" value="ECO:0007669"/>
    <property type="project" value="UniProtKB-SubCell"/>
</dbReference>
<dbReference type="Proteomes" id="UP000031666">
    <property type="component" value="Unassembled WGS sequence"/>
</dbReference>
<evidence type="ECO:0000256" key="2">
    <source>
        <dbReference type="ARBA" id="ARBA00009784"/>
    </source>
</evidence>
<reference evidence="8 9" key="2">
    <citation type="submission" date="2015-01" db="EMBL/GenBank/DDBJ databases">
        <authorList>
            <consortium name="NBRP consortium"/>
            <person name="Sawabe T."/>
            <person name="Meirelles P."/>
            <person name="Feng G."/>
            <person name="Sayaka M."/>
            <person name="Hattori M."/>
            <person name="Ohkuma M."/>
        </authorList>
    </citation>
    <scope>NUCLEOTIDE SEQUENCE [LARGE SCALE GENOMIC DNA]</scope>
    <source>
        <strain evidence="9">JCM 19241</strain>
    </source>
</reference>
<feature type="transmembrane region" description="Helical" evidence="7">
    <location>
        <begin position="70"/>
        <end position="91"/>
    </location>
</feature>
<keyword evidence="3" id="KW-1003">Cell membrane</keyword>
<feature type="transmembrane region" description="Helical" evidence="7">
    <location>
        <begin position="42"/>
        <end position="63"/>
    </location>
</feature>
<comment type="similarity">
    <text evidence="2 7">Belongs to the UPF0056 (MarC) family.</text>
</comment>
<evidence type="ECO:0000256" key="4">
    <source>
        <dbReference type="ARBA" id="ARBA00022692"/>
    </source>
</evidence>
<accession>A0A0B8QLL3</accession>
<gene>
    <name evidence="8" type="ORF">JCM19241_710</name>
</gene>
<evidence type="ECO:0000256" key="1">
    <source>
        <dbReference type="ARBA" id="ARBA00004651"/>
    </source>
</evidence>
<feature type="transmembrane region" description="Helical" evidence="7">
    <location>
        <begin position="115"/>
        <end position="136"/>
    </location>
</feature>